<dbReference type="AlphaFoldDB" id="A0AA39EY14"/>
<evidence type="ECO:0000313" key="10">
    <source>
        <dbReference type="EMBL" id="KAK0157740.1"/>
    </source>
</evidence>
<gene>
    <name evidence="10" type="ORF">PV328_011441</name>
</gene>
<dbReference type="CDD" id="cd00190">
    <property type="entry name" value="Tryp_SPc"/>
    <property type="match status" value="1"/>
</dbReference>
<keyword evidence="2 8" id="KW-0645">Protease</keyword>
<dbReference type="PANTHER" id="PTHR24276">
    <property type="entry name" value="POLYSERASE-RELATED"/>
    <property type="match status" value="1"/>
</dbReference>
<protein>
    <recommendedName>
        <fullName evidence="9">Peptidase S1 domain-containing protein</fullName>
    </recommendedName>
</protein>
<reference evidence="10" key="1">
    <citation type="journal article" date="2023" name="bioRxiv">
        <title>Scaffold-level genome assemblies of two parasitoid biocontrol wasps reveal the parthenogenesis mechanism and an associated novel virus.</title>
        <authorList>
            <person name="Inwood S."/>
            <person name="Skelly J."/>
            <person name="Guhlin J."/>
            <person name="Harrop T."/>
            <person name="Goldson S."/>
            <person name="Dearden P."/>
        </authorList>
    </citation>
    <scope>NUCLEOTIDE SEQUENCE</scope>
    <source>
        <strain evidence="10">Irish</strain>
        <tissue evidence="10">Whole body</tissue>
    </source>
</reference>
<dbReference type="SUPFAM" id="SSF50494">
    <property type="entry name" value="Trypsin-like serine proteases"/>
    <property type="match status" value="1"/>
</dbReference>
<keyword evidence="6" id="KW-0865">Zymogen</keyword>
<evidence type="ECO:0000256" key="1">
    <source>
        <dbReference type="ARBA" id="ARBA00007664"/>
    </source>
</evidence>
<dbReference type="Pfam" id="PF00089">
    <property type="entry name" value="Trypsin"/>
    <property type="match status" value="1"/>
</dbReference>
<keyword evidence="5 8" id="KW-0720">Serine protease</keyword>
<evidence type="ECO:0000256" key="6">
    <source>
        <dbReference type="ARBA" id="ARBA00023145"/>
    </source>
</evidence>
<comment type="similarity">
    <text evidence="1">Belongs to the peptidase S1 family.</text>
</comment>
<dbReference type="SMART" id="SM00020">
    <property type="entry name" value="Tryp_SPc"/>
    <property type="match status" value="1"/>
</dbReference>
<dbReference type="InterPro" id="IPR018114">
    <property type="entry name" value="TRYPSIN_HIS"/>
</dbReference>
<dbReference type="InterPro" id="IPR009003">
    <property type="entry name" value="Peptidase_S1_PA"/>
</dbReference>
<sequence length="263" mass="28153">MINNYPAIILGVVGMTLAESKWYPTALPLTPNGRIVGGEPTTIEQAPHQVSLEAYGFAFCGATIIGKNWVLTAAHCTSYGVNTIKVRAGTSYKGTGGTVHNVVEIIKHEKYTTNNYGIPINDVAVLKVETPFDIDETRQAIDMFDHQEESIVGIHSTITGWGAAVEGGDTTEVINTVNVPIIHKEVCSKAYERFGGLPEGQICAAYPEGGKDACQGDSGGPLTILGRLAGIVSWGNGCARPGYPGVYTEVAAYRQWIKEHTEV</sequence>
<dbReference type="GO" id="GO:0004252">
    <property type="term" value="F:serine-type endopeptidase activity"/>
    <property type="evidence" value="ECO:0007669"/>
    <property type="project" value="InterPro"/>
</dbReference>
<evidence type="ECO:0000313" key="11">
    <source>
        <dbReference type="Proteomes" id="UP001168990"/>
    </source>
</evidence>
<evidence type="ECO:0000256" key="3">
    <source>
        <dbReference type="ARBA" id="ARBA00022729"/>
    </source>
</evidence>
<evidence type="ECO:0000256" key="7">
    <source>
        <dbReference type="ARBA" id="ARBA00023157"/>
    </source>
</evidence>
<evidence type="ECO:0000256" key="4">
    <source>
        <dbReference type="ARBA" id="ARBA00022801"/>
    </source>
</evidence>
<keyword evidence="11" id="KW-1185">Reference proteome</keyword>
<dbReference type="Gene3D" id="2.40.10.10">
    <property type="entry name" value="Trypsin-like serine proteases"/>
    <property type="match status" value="1"/>
</dbReference>
<evidence type="ECO:0000256" key="5">
    <source>
        <dbReference type="ARBA" id="ARBA00022825"/>
    </source>
</evidence>
<keyword evidence="4 8" id="KW-0378">Hydrolase</keyword>
<feature type="domain" description="Peptidase S1" evidence="9">
    <location>
        <begin position="35"/>
        <end position="262"/>
    </location>
</feature>
<dbReference type="InterPro" id="IPR033116">
    <property type="entry name" value="TRYPSIN_SER"/>
</dbReference>
<dbReference type="PROSITE" id="PS00134">
    <property type="entry name" value="TRYPSIN_HIS"/>
    <property type="match status" value="1"/>
</dbReference>
<dbReference type="InterPro" id="IPR001314">
    <property type="entry name" value="Peptidase_S1A"/>
</dbReference>
<dbReference type="PANTHER" id="PTHR24276:SF91">
    <property type="entry name" value="AT26814P-RELATED"/>
    <property type="match status" value="1"/>
</dbReference>
<dbReference type="InterPro" id="IPR001254">
    <property type="entry name" value="Trypsin_dom"/>
</dbReference>
<organism evidence="10 11">
    <name type="scientific">Microctonus aethiopoides</name>
    <dbReference type="NCBI Taxonomy" id="144406"/>
    <lineage>
        <taxon>Eukaryota</taxon>
        <taxon>Metazoa</taxon>
        <taxon>Ecdysozoa</taxon>
        <taxon>Arthropoda</taxon>
        <taxon>Hexapoda</taxon>
        <taxon>Insecta</taxon>
        <taxon>Pterygota</taxon>
        <taxon>Neoptera</taxon>
        <taxon>Endopterygota</taxon>
        <taxon>Hymenoptera</taxon>
        <taxon>Apocrita</taxon>
        <taxon>Ichneumonoidea</taxon>
        <taxon>Braconidae</taxon>
        <taxon>Euphorinae</taxon>
        <taxon>Microctonus</taxon>
    </lineage>
</organism>
<keyword evidence="3" id="KW-0732">Signal</keyword>
<evidence type="ECO:0000259" key="9">
    <source>
        <dbReference type="PROSITE" id="PS50240"/>
    </source>
</evidence>
<dbReference type="GO" id="GO:0006508">
    <property type="term" value="P:proteolysis"/>
    <property type="evidence" value="ECO:0007669"/>
    <property type="project" value="UniProtKB-KW"/>
</dbReference>
<dbReference type="PRINTS" id="PR00722">
    <property type="entry name" value="CHYMOTRYPSIN"/>
</dbReference>
<dbReference type="PROSITE" id="PS00135">
    <property type="entry name" value="TRYPSIN_SER"/>
    <property type="match status" value="1"/>
</dbReference>
<dbReference type="FunFam" id="2.40.10.10:FF:000077">
    <property type="entry name" value="Predicted protein"/>
    <property type="match status" value="1"/>
</dbReference>
<dbReference type="InterPro" id="IPR043504">
    <property type="entry name" value="Peptidase_S1_PA_chymotrypsin"/>
</dbReference>
<accession>A0AA39EY14</accession>
<proteinExistence type="inferred from homology"/>
<evidence type="ECO:0000256" key="2">
    <source>
        <dbReference type="ARBA" id="ARBA00022670"/>
    </source>
</evidence>
<name>A0AA39EY14_9HYME</name>
<dbReference type="InterPro" id="IPR050430">
    <property type="entry name" value="Peptidase_S1"/>
</dbReference>
<comment type="caution">
    <text evidence="10">The sequence shown here is derived from an EMBL/GenBank/DDBJ whole genome shotgun (WGS) entry which is preliminary data.</text>
</comment>
<dbReference type="EMBL" id="JAQQBS010001425">
    <property type="protein sequence ID" value="KAK0157740.1"/>
    <property type="molecule type" value="Genomic_DNA"/>
</dbReference>
<dbReference type="PROSITE" id="PS50240">
    <property type="entry name" value="TRYPSIN_DOM"/>
    <property type="match status" value="1"/>
</dbReference>
<evidence type="ECO:0000256" key="8">
    <source>
        <dbReference type="RuleBase" id="RU363034"/>
    </source>
</evidence>
<reference evidence="10" key="2">
    <citation type="submission" date="2023-03" db="EMBL/GenBank/DDBJ databases">
        <authorList>
            <person name="Inwood S.N."/>
            <person name="Skelly J.G."/>
            <person name="Guhlin J."/>
            <person name="Harrop T.W.R."/>
            <person name="Goldson S.G."/>
            <person name="Dearden P.K."/>
        </authorList>
    </citation>
    <scope>NUCLEOTIDE SEQUENCE</scope>
    <source>
        <strain evidence="10">Irish</strain>
        <tissue evidence="10">Whole body</tissue>
    </source>
</reference>
<dbReference type="Proteomes" id="UP001168990">
    <property type="component" value="Unassembled WGS sequence"/>
</dbReference>
<keyword evidence="7" id="KW-1015">Disulfide bond</keyword>